<dbReference type="Pfam" id="PF13185">
    <property type="entry name" value="GAF_2"/>
    <property type="match status" value="1"/>
</dbReference>
<evidence type="ECO:0000256" key="3">
    <source>
        <dbReference type="ARBA" id="ARBA00022553"/>
    </source>
</evidence>
<dbReference type="InterPro" id="IPR011006">
    <property type="entry name" value="CheY-like_superfamily"/>
</dbReference>
<dbReference type="EC" id="2.7.13.3" evidence="2"/>
<dbReference type="Gene3D" id="3.30.450.40">
    <property type="match status" value="3"/>
</dbReference>
<evidence type="ECO:0000259" key="11">
    <source>
        <dbReference type="PROSITE" id="PS50113"/>
    </source>
</evidence>
<dbReference type="CDD" id="cd17580">
    <property type="entry name" value="REC_2_DhkD-like"/>
    <property type="match status" value="1"/>
</dbReference>
<dbReference type="PROSITE" id="PS50110">
    <property type="entry name" value="RESPONSE_REGULATORY"/>
    <property type="match status" value="1"/>
</dbReference>
<keyword evidence="13" id="KW-1185">Reference proteome</keyword>
<dbReference type="SMART" id="SM00448">
    <property type="entry name" value="REC"/>
    <property type="match status" value="1"/>
</dbReference>
<evidence type="ECO:0000313" key="13">
    <source>
        <dbReference type="Proteomes" id="UP000623440"/>
    </source>
</evidence>
<dbReference type="PROSITE" id="PS50113">
    <property type="entry name" value="PAC"/>
    <property type="match status" value="2"/>
</dbReference>
<dbReference type="Pfam" id="PF13188">
    <property type="entry name" value="PAS_8"/>
    <property type="match status" value="1"/>
</dbReference>
<dbReference type="PROSITE" id="PS50112">
    <property type="entry name" value="PAS"/>
    <property type="match status" value="1"/>
</dbReference>
<dbReference type="InterPro" id="IPR003594">
    <property type="entry name" value="HATPase_dom"/>
</dbReference>
<organism evidence="12 13">
    <name type="scientific">Nostoc flagelliforme FACHB-838</name>
    <dbReference type="NCBI Taxonomy" id="2692904"/>
    <lineage>
        <taxon>Bacteria</taxon>
        <taxon>Bacillati</taxon>
        <taxon>Cyanobacteriota</taxon>
        <taxon>Cyanophyceae</taxon>
        <taxon>Nostocales</taxon>
        <taxon>Nostocaceae</taxon>
        <taxon>Nostoc</taxon>
    </lineage>
</organism>
<keyword evidence="3 7" id="KW-0597">Phosphoprotein</keyword>
<dbReference type="SUPFAM" id="SSF55785">
    <property type="entry name" value="PYP-like sensor domain (PAS domain)"/>
    <property type="match status" value="3"/>
</dbReference>
<evidence type="ECO:0000256" key="4">
    <source>
        <dbReference type="ARBA" id="ARBA00022679"/>
    </source>
</evidence>
<comment type="caution">
    <text evidence="12">The sequence shown here is derived from an EMBL/GenBank/DDBJ whole genome shotgun (WGS) entry which is preliminary data.</text>
</comment>
<dbReference type="CDD" id="cd16922">
    <property type="entry name" value="HATPase_EvgS-ArcB-TorS-like"/>
    <property type="match status" value="1"/>
</dbReference>
<dbReference type="SUPFAM" id="SSF52172">
    <property type="entry name" value="CheY-like"/>
    <property type="match status" value="1"/>
</dbReference>
<keyword evidence="5" id="KW-0418">Kinase</keyword>
<dbReference type="PRINTS" id="PR00344">
    <property type="entry name" value="BCTRLSENSOR"/>
</dbReference>
<dbReference type="SMART" id="SM00388">
    <property type="entry name" value="HisKA"/>
    <property type="match status" value="1"/>
</dbReference>
<feature type="domain" description="PAC" evidence="11">
    <location>
        <begin position="755"/>
        <end position="807"/>
    </location>
</feature>
<dbReference type="Pfam" id="PF00512">
    <property type="entry name" value="HisKA"/>
    <property type="match status" value="1"/>
</dbReference>
<dbReference type="InterPro" id="IPR036890">
    <property type="entry name" value="HATPase_C_sf"/>
</dbReference>
<evidence type="ECO:0000259" key="8">
    <source>
        <dbReference type="PROSITE" id="PS50109"/>
    </source>
</evidence>
<dbReference type="InterPro" id="IPR036097">
    <property type="entry name" value="HisK_dim/P_sf"/>
</dbReference>
<feature type="domain" description="Response regulatory" evidence="9">
    <location>
        <begin position="1247"/>
        <end position="1365"/>
    </location>
</feature>
<keyword evidence="4" id="KW-0808">Transferase</keyword>
<dbReference type="Proteomes" id="UP000623440">
    <property type="component" value="Unassembled WGS sequence"/>
</dbReference>
<accession>A0ABR8DUP5</accession>
<feature type="modified residue" description="4-aspartylphosphate" evidence="7">
    <location>
        <position position="1296"/>
    </location>
</feature>
<dbReference type="InterPro" id="IPR005467">
    <property type="entry name" value="His_kinase_dom"/>
</dbReference>
<dbReference type="SUPFAM" id="SSF47384">
    <property type="entry name" value="Homodimeric domain of signal transducing histidine kinase"/>
    <property type="match status" value="1"/>
</dbReference>
<evidence type="ECO:0000313" key="12">
    <source>
        <dbReference type="EMBL" id="MBD2532943.1"/>
    </source>
</evidence>
<dbReference type="InterPro" id="IPR029016">
    <property type="entry name" value="GAF-like_dom_sf"/>
</dbReference>
<comment type="catalytic activity">
    <reaction evidence="1">
        <text>ATP + protein L-histidine = ADP + protein N-phospho-L-histidine.</text>
        <dbReference type="EC" id="2.7.13.3"/>
    </reaction>
</comment>
<dbReference type="SUPFAM" id="SSF55781">
    <property type="entry name" value="GAF domain-like"/>
    <property type="match status" value="3"/>
</dbReference>
<keyword evidence="6" id="KW-0902">Two-component regulatory system</keyword>
<dbReference type="SUPFAM" id="SSF55874">
    <property type="entry name" value="ATPase domain of HSP90 chaperone/DNA topoisomerase II/histidine kinase"/>
    <property type="match status" value="1"/>
</dbReference>
<dbReference type="Gene3D" id="3.40.50.2300">
    <property type="match status" value="1"/>
</dbReference>
<dbReference type="Pfam" id="PF02518">
    <property type="entry name" value="HATPase_c"/>
    <property type="match status" value="1"/>
</dbReference>
<dbReference type="InterPro" id="IPR000014">
    <property type="entry name" value="PAS"/>
</dbReference>
<dbReference type="InterPro" id="IPR001789">
    <property type="entry name" value="Sig_transdc_resp-reg_receiver"/>
</dbReference>
<feature type="domain" description="Histidine kinase" evidence="8">
    <location>
        <begin position="1005"/>
        <end position="1223"/>
    </location>
</feature>
<dbReference type="NCBIfam" id="TIGR00229">
    <property type="entry name" value="sensory_box"/>
    <property type="match status" value="3"/>
</dbReference>
<gene>
    <name evidence="12" type="ORF">H6G97_26555</name>
</gene>
<dbReference type="InterPro" id="IPR035965">
    <property type="entry name" value="PAS-like_dom_sf"/>
</dbReference>
<dbReference type="Gene3D" id="1.10.287.130">
    <property type="match status" value="1"/>
</dbReference>
<dbReference type="SMART" id="SM00086">
    <property type="entry name" value="PAC"/>
    <property type="match status" value="2"/>
</dbReference>
<dbReference type="EMBL" id="JACJSI010000075">
    <property type="protein sequence ID" value="MBD2532943.1"/>
    <property type="molecule type" value="Genomic_DNA"/>
</dbReference>
<dbReference type="InterPro" id="IPR003661">
    <property type="entry name" value="HisK_dim/P_dom"/>
</dbReference>
<feature type="domain" description="PAS" evidence="10">
    <location>
        <begin position="550"/>
        <end position="621"/>
    </location>
</feature>
<dbReference type="PANTHER" id="PTHR43547">
    <property type="entry name" value="TWO-COMPONENT HISTIDINE KINASE"/>
    <property type="match status" value="1"/>
</dbReference>
<dbReference type="RefSeq" id="WP_190943541.1">
    <property type="nucleotide sequence ID" value="NZ_JACJSI010000075.1"/>
</dbReference>
<dbReference type="InterPro" id="IPR001610">
    <property type="entry name" value="PAC"/>
</dbReference>
<evidence type="ECO:0000256" key="6">
    <source>
        <dbReference type="ARBA" id="ARBA00023012"/>
    </source>
</evidence>
<dbReference type="SMART" id="SM00387">
    <property type="entry name" value="HATPase_c"/>
    <property type="match status" value="1"/>
</dbReference>
<reference evidence="12 13" key="1">
    <citation type="journal article" date="2020" name="ISME J.">
        <title>Comparative genomics reveals insights into cyanobacterial evolution and habitat adaptation.</title>
        <authorList>
            <person name="Chen M.Y."/>
            <person name="Teng W.K."/>
            <person name="Zhao L."/>
            <person name="Hu C.X."/>
            <person name="Zhou Y.K."/>
            <person name="Han B.P."/>
            <person name="Song L.R."/>
            <person name="Shu W.S."/>
        </authorList>
    </citation>
    <scope>NUCLEOTIDE SEQUENCE [LARGE SCALE GENOMIC DNA]</scope>
    <source>
        <strain evidence="12 13">FACHB-838</strain>
    </source>
</reference>
<dbReference type="SMART" id="SM00065">
    <property type="entry name" value="GAF"/>
    <property type="match status" value="3"/>
</dbReference>
<feature type="domain" description="PAC" evidence="11">
    <location>
        <begin position="624"/>
        <end position="677"/>
    </location>
</feature>
<evidence type="ECO:0000256" key="7">
    <source>
        <dbReference type="PROSITE-ProRule" id="PRU00169"/>
    </source>
</evidence>
<dbReference type="PANTHER" id="PTHR43547:SF2">
    <property type="entry name" value="HYBRID SIGNAL TRANSDUCTION HISTIDINE KINASE C"/>
    <property type="match status" value="1"/>
</dbReference>
<dbReference type="Pfam" id="PF00072">
    <property type="entry name" value="Response_reg"/>
    <property type="match status" value="1"/>
</dbReference>
<dbReference type="Pfam" id="PF01590">
    <property type="entry name" value="GAF"/>
    <property type="match status" value="2"/>
</dbReference>
<evidence type="ECO:0000259" key="9">
    <source>
        <dbReference type="PROSITE" id="PS50110"/>
    </source>
</evidence>
<evidence type="ECO:0000256" key="5">
    <source>
        <dbReference type="ARBA" id="ARBA00022777"/>
    </source>
</evidence>
<dbReference type="CDD" id="cd00082">
    <property type="entry name" value="HisKA"/>
    <property type="match status" value="1"/>
</dbReference>
<dbReference type="CDD" id="cd00130">
    <property type="entry name" value="PAS"/>
    <property type="match status" value="2"/>
</dbReference>
<dbReference type="Gene3D" id="3.30.565.10">
    <property type="entry name" value="Histidine kinase-like ATPase, C-terminal domain"/>
    <property type="match status" value="1"/>
</dbReference>
<evidence type="ECO:0000259" key="10">
    <source>
        <dbReference type="PROSITE" id="PS50112"/>
    </source>
</evidence>
<dbReference type="InterPro" id="IPR000700">
    <property type="entry name" value="PAS-assoc_C"/>
</dbReference>
<dbReference type="PROSITE" id="PS50109">
    <property type="entry name" value="HIS_KIN"/>
    <property type="match status" value="1"/>
</dbReference>
<protein>
    <recommendedName>
        <fullName evidence="2">histidine kinase</fullName>
        <ecNumber evidence="2">2.7.13.3</ecNumber>
    </recommendedName>
</protein>
<dbReference type="InterPro" id="IPR003018">
    <property type="entry name" value="GAF"/>
</dbReference>
<sequence>MRAGKFRTIAEKLFGEGGELGALLHSHDWSQTPLGAVETWSDDLKTAVQILVTELDQTKPFLKTQPDTQEQKNGSAEAALHQANQLNAFRVKLADALRPLTDASEIQALAARTLGESLGVTRVIYIEVVSDGKEVIVHPNYTNGVAQLRGRYRLEDYRRNLSTDHQAGHTQVVIDIPNNTEYTDAQKTRYGEIDIAAYIDVPLIKNNQFVALLAVQQSTPRQWTKTEVKLVEETAEQTWAAVERAYAEAALRESEAKYRTLFESIDEGFCIVEMLFDEKDTPVDYRFLEINPVFEQQSGLQQAVGKTVRQLMPDLEDFWIATYARVALTGEPIRFENRSAPMNRWFDVYACRTGQPEDRKVAIVFKDISERKQAEEISGRAAQLDAFRVCLTDALRLLADPVEIQATASRVLGEYLGANRVAYFEVRGADYVVEQDYVNGADALAGRYSIDSFGPKLLAAYRTGHVVSSPNVSADPYLSPDQQSAYAAIQIGAYIGIPLIKKGKFVAGLAVHAAAPRDWKAEEIALIEEVAERTWAAVERARAEAALRRSEQQFRLMADAVPQIVWITDVEGRVEFFNKQWSDYTGIPYEPTTAAEVAANFVHPEDGARTVEAFNEARRSGGVFSVEHRIRSAAGTYRWFLVRAEPYRDQQTGEIVRWFGASVYIHDRKQAEEALREREQRLSIATEAAQLGIFEWKVPEGIMLWENERQYELFGLTSADGSVSAQEFFENYLHPLDAEALTAKLREAMQTGILLQTSYRICRKDGTTRWLEVNGQFEFAADGSPLRFIGVNADISDRKQAEAIITTDLENTRLLGDLSARLIAEDNIQVLYDEIVSAAITLTRADAGSIQTLDESTQELVLIATQGIDRTVTDHFQRVTASSITSCGLVLATGKRAFVDFDVPESEDPDGSLRLHVNTGLICAQSTPLISRSGRRIGMVSTHWRNHHRPTEQELRFLDLLARQAADLIEQRQTQAERQQILEREQAAREEAVRANRIKDEFLAVLSHELRSPLNPILGWARLLQNRKLNEARRAEALKTIERNAKLQAQLIEDLLDISRIMQGKLSLRAAPVSLTFVISAAIETVRLAAEAKQIRLQLDLDNTAAPISGDATRLQQVVWNLLSNAVKFTPNGGQVTVELRQLNQLAQIRVMDTGKGINPQFLPYMFEYFRQEDGSTTRKFGGLGLGLAIARQIVEMHGGTVQAESKGEGLGATFIVQLPAIKQPASIGSEPVQTQTGAGLPLEGIHILLVDDEPDTREFQAFLLEQSGAHVRAVASGLEALQGLEQSIPDLLVSDIGMAQMDGYMLIEQIRSRSLQRGGMIPAIALTAYAAEMDQHRALQLGFQTHITKPVEPEVLVRAITVLLQPGERKVKIPDFSPHLEWRSNE</sequence>
<dbReference type="InterPro" id="IPR013655">
    <property type="entry name" value="PAS_fold_3"/>
</dbReference>
<dbReference type="Gene3D" id="2.10.70.100">
    <property type="match status" value="1"/>
</dbReference>
<proteinExistence type="predicted"/>
<evidence type="ECO:0000256" key="2">
    <source>
        <dbReference type="ARBA" id="ARBA00012438"/>
    </source>
</evidence>
<dbReference type="SMART" id="SM00091">
    <property type="entry name" value="PAS"/>
    <property type="match status" value="3"/>
</dbReference>
<dbReference type="InterPro" id="IPR004358">
    <property type="entry name" value="Sig_transdc_His_kin-like_C"/>
</dbReference>
<dbReference type="Pfam" id="PF08447">
    <property type="entry name" value="PAS_3"/>
    <property type="match status" value="2"/>
</dbReference>
<dbReference type="Gene3D" id="3.30.450.20">
    <property type="entry name" value="PAS domain"/>
    <property type="match status" value="3"/>
</dbReference>
<name>A0ABR8DUP5_9NOSO</name>
<evidence type="ECO:0000256" key="1">
    <source>
        <dbReference type="ARBA" id="ARBA00000085"/>
    </source>
</evidence>